<protein>
    <submittedName>
        <fullName evidence="2">MxcI</fullName>
    </submittedName>
</protein>
<sequence length="409" mass="43826">MKFVAHLRTLCLAVTALALPLLAACGEDKQEPDDNTPTDTPLYAITTQIVTTDTPQSYIVLTDTLDVSGELKLENAIELPGRALGVGIPKSRSLFVGGSENATVTRYNLTSDGRLEKGATVSFEGKGVASIGEYHNQFQFISETKAYYFDGRTAQVIIWNPTDMSVTGSIALPDVTVSGALLSFATHPIRRGDQVIVPMGWRPTTGIGITKQAGVVVVDSKTDTAKVVTDTRCGYVRDGVLGADGKVYLATEVYGAAVYRVAGGDTPVPCLLRFDPQSLTFDGTFYQELSALTKGGTVGSLLPGPNNTAYLRVFDESLFQVQQGTHPRVLASASAWKWWQLRLDTLAATPVDKLPATTGSTFIFPAGDRTIFTEFTNGSASTNLRELTDQSGKVDASLSGISFSFLQVR</sequence>
<feature type="signal peptide" evidence="1">
    <location>
        <begin position="1"/>
        <end position="23"/>
    </location>
</feature>
<dbReference type="Proteomes" id="UP000028725">
    <property type="component" value="Unassembled WGS sequence"/>
</dbReference>
<reference evidence="2 3" key="1">
    <citation type="submission" date="2014-04" db="EMBL/GenBank/DDBJ databases">
        <title>Genome assembly of Hyalangium minutum DSM 14724.</title>
        <authorList>
            <person name="Sharma G."/>
            <person name="Subramanian S."/>
        </authorList>
    </citation>
    <scope>NUCLEOTIDE SEQUENCE [LARGE SCALE GENOMIC DNA]</scope>
    <source>
        <strain evidence="2 3">DSM 14724</strain>
    </source>
</reference>
<evidence type="ECO:0000313" key="3">
    <source>
        <dbReference type="Proteomes" id="UP000028725"/>
    </source>
</evidence>
<evidence type="ECO:0000256" key="1">
    <source>
        <dbReference type="SAM" id="SignalP"/>
    </source>
</evidence>
<dbReference type="RefSeq" id="WP_044192496.1">
    <property type="nucleotide sequence ID" value="NZ_JMCB01000010.1"/>
</dbReference>
<dbReference type="EMBL" id="JMCB01000010">
    <property type="protein sequence ID" value="KFE66580.1"/>
    <property type="molecule type" value="Genomic_DNA"/>
</dbReference>
<name>A0A085WFW7_9BACT</name>
<organism evidence="2 3">
    <name type="scientific">Hyalangium minutum</name>
    <dbReference type="NCBI Taxonomy" id="394096"/>
    <lineage>
        <taxon>Bacteria</taxon>
        <taxon>Pseudomonadati</taxon>
        <taxon>Myxococcota</taxon>
        <taxon>Myxococcia</taxon>
        <taxon>Myxococcales</taxon>
        <taxon>Cystobacterineae</taxon>
        <taxon>Archangiaceae</taxon>
        <taxon>Hyalangium</taxon>
    </lineage>
</organism>
<keyword evidence="3" id="KW-1185">Reference proteome</keyword>
<accession>A0A085WFW7</accession>
<feature type="chain" id="PRO_5001799530" evidence="1">
    <location>
        <begin position="24"/>
        <end position="409"/>
    </location>
</feature>
<dbReference type="STRING" id="394096.DB31_1053"/>
<dbReference type="AlphaFoldDB" id="A0A085WFW7"/>
<evidence type="ECO:0000313" key="2">
    <source>
        <dbReference type="EMBL" id="KFE66580.1"/>
    </source>
</evidence>
<gene>
    <name evidence="2" type="ORF">DB31_1053</name>
</gene>
<keyword evidence="1" id="KW-0732">Signal</keyword>
<dbReference type="OrthoDB" id="5379593at2"/>
<proteinExistence type="predicted"/>
<dbReference type="PROSITE" id="PS51257">
    <property type="entry name" value="PROKAR_LIPOPROTEIN"/>
    <property type="match status" value="1"/>
</dbReference>
<dbReference type="SUPFAM" id="SSF63829">
    <property type="entry name" value="Calcium-dependent phosphotriesterase"/>
    <property type="match status" value="1"/>
</dbReference>
<comment type="caution">
    <text evidence="2">The sequence shown here is derived from an EMBL/GenBank/DDBJ whole genome shotgun (WGS) entry which is preliminary data.</text>
</comment>